<protein>
    <submittedName>
        <fullName evidence="1">Uncharacterized protein</fullName>
    </submittedName>
</protein>
<gene>
    <name evidence="1" type="ORF">DPEC_G00074110</name>
</gene>
<evidence type="ECO:0000313" key="2">
    <source>
        <dbReference type="Proteomes" id="UP001157502"/>
    </source>
</evidence>
<accession>A0ACC2H303</accession>
<reference evidence="1" key="1">
    <citation type="submission" date="2021-05" db="EMBL/GenBank/DDBJ databases">
        <authorList>
            <person name="Pan Q."/>
            <person name="Jouanno E."/>
            <person name="Zahm M."/>
            <person name="Klopp C."/>
            <person name="Cabau C."/>
            <person name="Louis A."/>
            <person name="Berthelot C."/>
            <person name="Parey E."/>
            <person name="Roest Crollius H."/>
            <person name="Montfort J."/>
            <person name="Robinson-Rechavi M."/>
            <person name="Bouchez O."/>
            <person name="Lampietro C."/>
            <person name="Lopez Roques C."/>
            <person name="Donnadieu C."/>
            <person name="Postlethwait J."/>
            <person name="Bobe J."/>
            <person name="Dillon D."/>
            <person name="Chandos A."/>
            <person name="von Hippel F."/>
            <person name="Guiguen Y."/>
        </authorList>
    </citation>
    <scope>NUCLEOTIDE SEQUENCE</scope>
    <source>
        <strain evidence="1">YG-Jan2019</strain>
    </source>
</reference>
<keyword evidence="2" id="KW-1185">Reference proteome</keyword>
<evidence type="ECO:0000313" key="1">
    <source>
        <dbReference type="EMBL" id="KAJ8010346.1"/>
    </source>
</evidence>
<dbReference type="EMBL" id="CM055733">
    <property type="protein sequence ID" value="KAJ8010346.1"/>
    <property type="molecule type" value="Genomic_DNA"/>
</dbReference>
<name>A0ACC2H303_DALPE</name>
<comment type="caution">
    <text evidence="1">The sequence shown here is derived from an EMBL/GenBank/DDBJ whole genome shotgun (WGS) entry which is preliminary data.</text>
</comment>
<dbReference type="Proteomes" id="UP001157502">
    <property type="component" value="Chromosome 6"/>
</dbReference>
<proteinExistence type="predicted"/>
<organism evidence="1 2">
    <name type="scientific">Dallia pectoralis</name>
    <name type="common">Alaska blackfish</name>
    <dbReference type="NCBI Taxonomy" id="75939"/>
    <lineage>
        <taxon>Eukaryota</taxon>
        <taxon>Metazoa</taxon>
        <taxon>Chordata</taxon>
        <taxon>Craniata</taxon>
        <taxon>Vertebrata</taxon>
        <taxon>Euteleostomi</taxon>
        <taxon>Actinopterygii</taxon>
        <taxon>Neopterygii</taxon>
        <taxon>Teleostei</taxon>
        <taxon>Protacanthopterygii</taxon>
        <taxon>Esociformes</taxon>
        <taxon>Umbridae</taxon>
        <taxon>Dallia</taxon>
    </lineage>
</organism>
<sequence>MLGSGWLSSLNPCHVFSSDKSGNRKPCGGRKEECLSCLEGVLLFDVGLVAPAGSCWCKLGGHDSGRFFYLLFSPLLPLGGPESLEKHKRCVEDYSHLGVGDFLYVSPQEERTGQPACCVDSENHAFPGRMIQRTLSFRYPDPESLPEGHDAQYPGQCLPHVRERCPGPEYVAQADT</sequence>